<comment type="caution">
    <text evidence="1">The sequence shown here is derived from an EMBL/GenBank/DDBJ whole genome shotgun (WGS) entry which is preliminary data.</text>
</comment>
<accession>A0AA35X0Z5</accession>
<organism evidence="1 2">
    <name type="scientific">Geodia barretti</name>
    <name type="common">Barrett's horny sponge</name>
    <dbReference type="NCBI Taxonomy" id="519541"/>
    <lineage>
        <taxon>Eukaryota</taxon>
        <taxon>Metazoa</taxon>
        <taxon>Porifera</taxon>
        <taxon>Demospongiae</taxon>
        <taxon>Heteroscleromorpha</taxon>
        <taxon>Tetractinellida</taxon>
        <taxon>Astrophorina</taxon>
        <taxon>Geodiidae</taxon>
        <taxon>Geodia</taxon>
    </lineage>
</organism>
<evidence type="ECO:0000313" key="2">
    <source>
        <dbReference type="Proteomes" id="UP001174909"/>
    </source>
</evidence>
<dbReference type="EMBL" id="CASHTH010002834">
    <property type="protein sequence ID" value="CAI8035921.1"/>
    <property type="molecule type" value="Genomic_DNA"/>
</dbReference>
<dbReference type="AlphaFoldDB" id="A0AA35X0Z5"/>
<sequence>MSVHCTHLQPVALGWEIRGKREEGKDIYAHKGPTAPALTYKKIKGIWVRIRKHCFAQRLRDAHG</sequence>
<protein>
    <submittedName>
        <fullName evidence="1">Uncharacterized protein</fullName>
    </submittedName>
</protein>
<reference evidence="1" key="1">
    <citation type="submission" date="2023-03" db="EMBL/GenBank/DDBJ databases">
        <authorList>
            <person name="Steffen K."/>
            <person name="Cardenas P."/>
        </authorList>
    </citation>
    <scope>NUCLEOTIDE SEQUENCE</scope>
</reference>
<gene>
    <name evidence="1" type="ORF">GBAR_LOCUS20156</name>
</gene>
<evidence type="ECO:0000313" key="1">
    <source>
        <dbReference type="EMBL" id="CAI8035921.1"/>
    </source>
</evidence>
<keyword evidence="2" id="KW-1185">Reference proteome</keyword>
<dbReference type="Proteomes" id="UP001174909">
    <property type="component" value="Unassembled WGS sequence"/>
</dbReference>
<proteinExistence type="predicted"/>
<name>A0AA35X0Z5_GEOBA</name>